<dbReference type="Pfam" id="PF00650">
    <property type="entry name" value="CRAL_TRIO"/>
    <property type="match status" value="1"/>
</dbReference>
<dbReference type="CDD" id="cd00170">
    <property type="entry name" value="SEC14"/>
    <property type="match status" value="1"/>
</dbReference>
<proteinExistence type="predicted"/>
<feature type="domain" description="CRAL-TRIO" evidence="2">
    <location>
        <begin position="131"/>
        <end position="292"/>
    </location>
</feature>
<dbReference type="AlphaFoldDB" id="A0A0G4F9Z9"/>
<dbReference type="SUPFAM" id="SSF52087">
    <property type="entry name" value="CRAL/TRIO domain"/>
    <property type="match status" value="1"/>
</dbReference>
<accession>A0A0G4F9Z9</accession>
<evidence type="ECO:0000313" key="3">
    <source>
        <dbReference type="EMBL" id="CEM09111.1"/>
    </source>
</evidence>
<dbReference type="VEuPathDB" id="CryptoDB:Cvel_15805"/>
<reference evidence="3" key="1">
    <citation type="submission" date="2014-11" db="EMBL/GenBank/DDBJ databases">
        <authorList>
            <person name="Otto D Thomas"/>
            <person name="Naeem Raeece"/>
        </authorList>
    </citation>
    <scope>NUCLEOTIDE SEQUENCE</scope>
</reference>
<dbReference type="EMBL" id="CDMZ01000206">
    <property type="protein sequence ID" value="CEM09111.1"/>
    <property type="molecule type" value="Genomic_DNA"/>
</dbReference>
<dbReference type="Gene3D" id="3.40.525.10">
    <property type="entry name" value="CRAL-TRIO lipid binding domain"/>
    <property type="match status" value="1"/>
</dbReference>
<dbReference type="InterPro" id="IPR036865">
    <property type="entry name" value="CRAL-TRIO_dom_sf"/>
</dbReference>
<gene>
    <name evidence="3" type="ORF">Cvel_15805</name>
</gene>
<organism evidence="3">
    <name type="scientific">Chromera velia CCMP2878</name>
    <dbReference type="NCBI Taxonomy" id="1169474"/>
    <lineage>
        <taxon>Eukaryota</taxon>
        <taxon>Sar</taxon>
        <taxon>Alveolata</taxon>
        <taxon>Colpodellida</taxon>
        <taxon>Chromeraceae</taxon>
        <taxon>Chromera</taxon>
    </lineage>
</organism>
<protein>
    <recommendedName>
        <fullName evidence="2">CRAL-TRIO domain-containing protein</fullName>
    </recommendedName>
</protein>
<evidence type="ECO:0000256" key="1">
    <source>
        <dbReference type="SAM" id="MobiDB-lite"/>
    </source>
</evidence>
<name>A0A0G4F9Z9_9ALVE</name>
<evidence type="ECO:0000259" key="2">
    <source>
        <dbReference type="PROSITE" id="PS50191"/>
    </source>
</evidence>
<dbReference type="PANTHER" id="PTHR46818">
    <property type="entry name" value="DOMAIN-CONTAINING PROTEIN, PUTATIVE-RELATED"/>
    <property type="match status" value="1"/>
</dbReference>
<dbReference type="PROSITE" id="PS50191">
    <property type="entry name" value="CRAL_TRIO"/>
    <property type="match status" value="1"/>
</dbReference>
<sequence length="562" mass="60398">MVHGQIQDLKGDTSFASPIIVRSPVSTYILPQEILTYTPPSQWVRRKFNNGEVLRQIFMNQPLEDFELELIEEMKRECEKEGVQIPEGLSHTLLRVISYNFRKYKQKFAHKSLEMLANQIEWRKSYFPIDENEVLDQLKKGVIYCTGRDNCLRPTLIIRLSRMPKEWTPQVFTRLVIYCFEYLLRYALFPGKVETLVVLIDLKGVSLMKVPVNALTEMTSMLTKQYPFRLHNMYILNAPSLIQWIWNAVKGALSEVQQSKVNFVKPDLKEMKGLWASHQLEEQYGGGLPEVSTFYPFPFQKGPFEADHVTGPRRDAVADVWKIFDDDSYKGELWLTPKESTHPPQKFSSEAPGVFRRCGVPFTGVAAGEPSGEGAATAAAGVATGAGEAAPLDLTVPVAALPAVASASTAAAGEGVAAAGAAAAVAEGGGGSVSKRSLNLSDSRTPIPKGDVGDPPPSPIDEAAEDLLREVAVEAGEVPAAAAAAADAAAATALPEVPEAGEALEQSEAVAAAVQPAVAREEAAAQAGGMGVGVSVPAGKEPFGEGKGEAEAGKCACGCVVM</sequence>
<feature type="region of interest" description="Disordered" evidence="1">
    <location>
        <begin position="428"/>
        <end position="461"/>
    </location>
</feature>
<dbReference type="InterPro" id="IPR001251">
    <property type="entry name" value="CRAL-TRIO_dom"/>
</dbReference>
<dbReference type="PANTHER" id="PTHR46818:SF1">
    <property type="entry name" value="CHROMOSOME UNDETERMINED SCAFFOLD_125, WHOLE GENOME SHOTGUN SEQUENCE"/>
    <property type="match status" value="1"/>
</dbReference>
<feature type="compositionally biased region" description="Polar residues" evidence="1">
    <location>
        <begin position="434"/>
        <end position="444"/>
    </location>
</feature>
<dbReference type="PhylomeDB" id="A0A0G4F9Z9"/>
<dbReference type="SMART" id="SM00516">
    <property type="entry name" value="SEC14"/>
    <property type="match status" value="1"/>
</dbReference>